<evidence type="ECO:0000313" key="2">
    <source>
        <dbReference type="EMBL" id="SDX19929.1"/>
    </source>
</evidence>
<dbReference type="AlphaFoldDB" id="A0AAN4USB0"/>
<evidence type="ECO:0000313" key="4">
    <source>
        <dbReference type="Proteomes" id="UP000634647"/>
    </source>
</evidence>
<name>A0AAN4USB0_9RHOB</name>
<organism evidence="1 4">
    <name type="scientific">Allgaiera indica</name>
    <dbReference type="NCBI Taxonomy" id="765699"/>
    <lineage>
        <taxon>Bacteria</taxon>
        <taxon>Pseudomonadati</taxon>
        <taxon>Pseudomonadota</taxon>
        <taxon>Alphaproteobacteria</taxon>
        <taxon>Rhodobacterales</taxon>
        <taxon>Paracoccaceae</taxon>
        <taxon>Allgaiera</taxon>
    </lineage>
</organism>
<comment type="caution">
    <text evidence="1">The sequence shown here is derived from an EMBL/GenBank/DDBJ whole genome shotgun (WGS) entry which is preliminary data.</text>
</comment>
<evidence type="ECO:0000313" key="1">
    <source>
        <dbReference type="EMBL" id="GHE02638.1"/>
    </source>
</evidence>
<keyword evidence="3" id="KW-1185">Reference proteome</keyword>
<evidence type="ECO:0000313" key="3">
    <source>
        <dbReference type="Proteomes" id="UP000199541"/>
    </source>
</evidence>
<sequence length="132" mass="14464">MQYTPNLQSLLRNLNKASAFIDWLRDEGDSLIASATLLGGAKWAKRARTVVARARAGDDTASWGKDLHALRRLLHLEFADTLGSEEAYRFAAIHPDDPRADEARHCAEAVDRGVRALEALRLSGLTNVRGAA</sequence>
<gene>
    <name evidence="1" type="ORF">GCM10008024_22980</name>
    <name evidence="2" type="ORF">SAMN05444006_111130</name>
</gene>
<dbReference type="EMBL" id="FNOB01000011">
    <property type="protein sequence ID" value="SDX19929.1"/>
    <property type="molecule type" value="Genomic_DNA"/>
</dbReference>
<protein>
    <submittedName>
        <fullName evidence="1">Uncharacterized protein</fullName>
    </submittedName>
</protein>
<reference evidence="2 3" key="2">
    <citation type="submission" date="2016-10" db="EMBL/GenBank/DDBJ databases">
        <authorList>
            <person name="Varghese N."/>
            <person name="Submissions S."/>
        </authorList>
    </citation>
    <scope>NUCLEOTIDE SEQUENCE [LARGE SCALE GENOMIC DNA]</scope>
    <source>
        <strain evidence="2 3">DSM 24802</strain>
    </source>
</reference>
<reference evidence="1" key="1">
    <citation type="journal article" date="2014" name="Int. J. Syst. Evol. Microbiol.">
        <title>Complete genome sequence of Corynebacterium casei LMG S-19264T (=DSM 44701T), isolated from a smear-ripened cheese.</title>
        <authorList>
            <consortium name="US DOE Joint Genome Institute (JGI-PGF)"/>
            <person name="Walter F."/>
            <person name="Albersmeier A."/>
            <person name="Kalinowski J."/>
            <person name="Ruckert C."/>
        </authorList>
    </citation>
    <scope>NUCLEOTIDE SEQUENCE</scope>
    <source>
        <strain evidence="1">CGMCC 1.10859</strain>
    </source>
</reference>
<dbReference type="EMBL" id="BNAB01000010">
    <property type="protein sequence ID" value="GHE02638.1"/>
    <property type="molecule type" value="Genomic_DNA"/>
</dbReference>
<dbReference type="Proteomes" id="UP000199541">
    <property type="component" value="Unassembled WGS sequence"/>
</dbReference>
<accession>A0AAN4USB0</accession>
<dbReference type="Proteomes" id="UP000634647">
    <property type="component" value="Unassembled WGS sequence"/>
</dbReference>
<dbReference type="RefSeq" id="WP_051646275.1">
    <property type="nucleotide sequence ID" value="NZ_BNAB01000010.1"/>
</dbReference>
<proteinExistence type="predicted"/>
<reference evidence="1" key="3">
    <citation type="submission" date="2023-06" db="EMBL/GenBank/DDBJ databases">
        <authorList>
            <person name="Sun Q."/>
            <person name="Zhou Y."/>
        </authorList>
    </citation>
    <scope>NUCLEOTIDE SEQUENCE</scope>
    <source>
        <strain evidence="1">CGMCC 1.10859</strain>
    </source>
</reference>